<sequence length="354" mass="38458">MASLRCTLPFLTLFLPLLLPLAAANVTISGSPSVMGNGSYPRATYINDKSLLGCYQGMQDGILSIQTVRSTDNGTTWSPWSTVLSENQTEYTPNNCYLHQLPDSDRILLAFRNPKRDASGKNYIHHIISVYSSDDNGKSWANLSTVATTNTTGLGLWEPFMMDGLDGDLLLFFSRETRTDGKDQNSILVRSSDAGKTWGKELTISGGDVQKRDGMLGAARLAEGSESMIAVFESLGPNTGITSVTSDDDGKIWNKPRGKVYASNEGKITEAAPQVVLVGKTLVASFSTKEDNFDSEHFDVKVVTSKDGGKTWGEKTTVHKECHWAGEVTVDDNSLLVLCDNKGVVVAQRVEISE</sequence>
<dbReference type="EMBL" id="JAJTJA010000007">
    <property type="protein sequence ID" value="KAH8696244.1"/>
    <property type="molecule type" value="Genomic_DNA"/>
</dbReference>
<name>A0AAD4PXC2_9EURO</name>
<reference evidence="2" key="1">
    <citation type="submission" date="2021-12" db="EMBL/GenBank/DDBJ databases">
        <title>Convergent genome expansion in fungi linked to evolution of root-endophyte symbiosis.</title>
        <authorList>
            <consortium name="DOE Joint Genome Institute"/>
            <person name="Ke Y.-H."/>
            <person name="Bonito G."/>
            <person name="Liao H.-L."/>
            <person name="Looney B."/>
            <person name="Rojas-Flechas A."/>
            <person name="Nash J."/>
            <person name="Hameed K."/>
            <person name="Schadt C."/>
            <person name="Martin F."/>
            <person name="Crous P.W."/>
            <person name="Miettinen O."/>
            <person name="Magnuson J.K."/>
            <person name="Labbe J."/>
            <person name="Jacobson D."/>
            <person name="Doktycz M.J."/>
            <person name="Veneault-Fourrey C."/>
            <person name="Kuo A."/>
            <person name="Mondo S."/>
            <person name="Calhoun S."/>
            <person name="Riley R."/>
            <person name="Ohm R."/>
            <person name="LaButti K."/>
            <person name="Andreopoulos B."/>
            <person name="Pangilinan J."/>
            <person name="Nolan M."/>
            <person name="Tritt A."/>
            <person name="Clum A."/>
            <person name="Lipzen A."/>
            <person name="Daum C."/>
            <person name="Barry K."/>
            <person name="Grigoriev I.V."/>
            <person name="Vilgalys R."/>
        </authorList>
    </citation>
    <scope>NUCLEOTIDE SEQUENCE</scope>
    <source>
        <strain evidence="2">PMI_201</strain>
    </source>
</reference>
<keyword evidence="1" id="KW-0732">Signal</keyword>
<dbReference type="PANTHER" id="PTHR38792">
    <property type="entry name" value="BNR/ASP-BOX REPEAT DOMAIN PROTEIN (AFU_ORTHOLOGUE AFUA_7G06430)-RELATED"/>
    <property type="match status" value="1"/>
</dbReference>
<organism evidence="2 3">
    <name type="scientific">Talaromyces proteolyticus</name>
    <dbReference type="NCBI Taxonomy" id="1131652"/>
    <lineage>
        <taxon>Eukaryota</taxon>
        <taxon>Fungi</taxon>
        <taxon>Dikarya</taxon>
        <taxon>Ascomycota</taxon>
        <taxon>Pezizomycotina</taxon>
        <taxon>Eurotiomycetes</taxon>
        <taxon>Eurotiomycetidae</taxon>
        <taxon>Eurotiales</taxon>
        <taxon>Trichocomaceae</taxon>
        <taxon>Talaromyces</taxon>
        <taxon>Talaromyces sect. Bacilispori</taxon>
    </lineage>
</organism>
<dbReference type="InterPro" id="IPR036278">
    <property type="entry name" value="Sialidase_sf"/>
</dbReference>
<dbReference type="Proteomes" id="UP001201262">
    <property type="component" value="Unassembled WGS sequence"/>
</dbReference>
<accession>A0AAD4PXC2</accession>
<evidence type="ECO:0000313" key="3">
    <source>
        <dbReference type="Proteomes" id="UP001201262"/>
    </source>
</evidence>
<dbReference type="GeneID" id="70246631"/>
<dbReference type="RefSeq" id="XP_046071182.1">
    <property type="nucleotide sequence ID" value="XM_046216344.1"/>
</dbReference>
<evidence type="ECO:0000256" key="1">
    <source>
        <dbReference type="SAM" id="SignalP"/>
    </source>
</evidence>
<keyword evidence="3" id="KW-1185">Reference proteome</keyword>
<dbReference type="AlphaFoldDB" id="A0AAD4PXC2"/>
<protein>
    <submittedName>
        <fullName evidence="2">Sialidase</fullName>
    </submittedName>
</protein>
<dbReference type="SUPFAM" id="SSF50939">
    <property type="entry name" value="Sialidases"/>
    <property type="match status" value="1"/>
</dbReference>
<evidence type="ECO:0000313" key="2">
    <source>
        <dbReference type="EMBL" id="KAH8696244.1"/>
    </source>
</evidence>
<feature type="chain" id="PRO_5042067289" evidence="1">
    <location>
        <begin position="25"/>
        <end position="354"/>
    </location>
</feature>
<dbReference type="CDD" id="cd15482">
    <property type="entry name" value="Sialidase_non-viral"/>
    <property type="match status" value="1"/>
</dbReference>
<gene>
    <name evidence="2" type="ORF">BGW36DRAFT_380506</name>
</gene>
<dbReference type="Gene3D" id="2.120.10.10">
    <property type="match status" value="1"/>
</dbReference>
<proteinExistence type="predicted"/>
<dbReference type="PANTHER" id="PTHR38792:SF3">
    <property type="entry name" value="BNR_ASP-BOX REPEAT DOMAIN PROTEIN (AFU_ORTHOLOGUE AFUA_7G06430)-RELATED"/>
    <property type="match status" value="1"/>
</dbReference>
<comment type="caution">
    <text evidence="2">The sequence shown here is derived from an EMBL/GenBank/DDBJ whole genome shotgun (WGS) entry which is preliminary data.</text>
</comment>
<feature type="signal peptide" evidence="1">
    <location>
        <begin position="1"/>
        <end position="24"/>
    </location>
</feature>